<dbReference type="GO" id="GO:0003677">
    <property type="term" value="F:DNA binding"/>
    <property type="evidence" value="ECO:0007669"/>
    <property type="project" value="UniProtKB-KW"/>
</dbReference>
<dbReference type="SUPFAM" id="SSF46785">
    <property type="entry name" value="Winged helix' DNA-binding domain"/>
    <property type="match status" value="1"/>
</dbReference>
<dbReference type="AlphaFoldDB" id="A0A447I6E0"/>
<dbReference type="Gene3D" id="1.10.10.10">
    <property type="entry name" value="Winged helix-like DNA-binding domain superfamily/Winged helix DNA-binding domain"/>
    <property type="match status" value="1"/>
</dbReference>
<keyword evidence="4" id="KW-0804">Transcription</keyword>
<dbReference type="Pfam" id="PF03466">
    <property type="entry name" value="LysR_substrate"/>
    <property type="match status" value="1"/>
</dbReference>
<dbReference type="InterPro" id="IPR000847">
    <property type="entry name" value="LysR_HTH_N"/>
</dbReference>
<dbReference type="SUPFAM" id="SSF53850">
    <property type="entry name" value="Periplasmic binding protein-like II"/>
    <property type="match status" value="1"/>
</dbReference>
<dbReference type="EMBL" id="UZWD01000004">
    <property type="protein sequence ID" value="VDS03100.1"/>
    <property type="molecule type" value="Genomic_DNA"/>
</dbReference>
<evidence type="ECO:0000256" key="1">
    <source>
        <dbReference type="ARBA" id="ARBA00009437"/>
    </source>
</evidence>
<dbReference type="InterPro" id="IPR036390">
    <property type="entry name" value="WH_DNA-bd_sf"/>
</dbReference>
<dbReference type="NCBIfam" id="TIGR02424">
    <property type="entry name" value="TF_pcaQ"/>
    <property type="match status" value="1"/>
</dbReference>
<dbReference type="PANTHER" id="PTHR30419:SF8">
    <property type="entry name" value="NITROGEN ASSIMILATION TRANSCRIPTIONAL ACTIVATOR-RELATED"/>
    <property type="match status" value="1"/>
</dbReference>
<feature type="domain" description="HTH lysR-type" evidence="5">
    <location>
        <begin position="10"/>
        <end position="67"/>
    </location>
</feature>
<sequence>MAPRIIDPRIKIRHIACFLEVARLRSVVNAADMLNISQPAATKTIQELEEVLGGALFDRSRRRLALTPFGEVFYRYASTSIAALRQGIDAARGGEEAAVVKIGALPSVSARILPEAVRKFFKAEPGINSRIVTGPNSYLLSLLRTGDVDLVIGRMAEPDSMLGLSFEHLYSERVVLAVRPDHPLLGERDFNLGMIDGYQRLMPTPGSVIRPLVQRMLVAYGIGGQHEEVETVSNAFGRAYIRQSDAVWFISEGVVADDVAENYLYLLPVDMSETQGPVGFTTRADTVPGFATTAFMQTVREVSENMRGAGPVASAAGD</sequence>
<protein>
    <submittedName>
        <fullName evidence="6">HTH-type transcriptional regulator GbpR</fullName>
    </submittedName>
</protein>
<dbReference type="InterPro" id="IPR005119">
    <property type="entry name" value="LysR_subst-bd"/>
</dbReference>
<keyword evidence="3" id="KW-0238">DNA-binding</keyword>
<dbReference type="InterPro" id="IPR012787">
    <property type="entry name" value="TF_PcaQ"/>
</dbReference>
<keyword evidence="2" id="KW-0805">Transcription regulation</keyword>
<dbReference type="PRINTS" id="PR00039">
    <property type="entry name" value="HTHLYSR"/>
</dbReference>
<dbReference type="GO" id="GO:0005829">
    <property type="term" value="C:cytosol"/>
    <property type="evidence" value="ECO:0007669"/>
    <property type="project" value="TreeGrafter"/>
</dbReference>
<name>A0A447I6E0_9HYPH</name>
<dbReference type="PANTHER" id="PTHR30419">
    <property type="entry name" value="HTH-TYPE TRANSCRIPTIONAL REGULATOR YBHD"/>
    <property type="match status" value="1"/>
</dbReference>
<organism evidence="6 7">
    <name type="scientific">Devosia equisanguinis</name>
    <dbReference type="NCBI Taxonomy" id="2490941"/>
    <lineage>
        <taxon>Bacteria</taxon>
        <taxon>Pseudomonadati</taxon>
        <taxon>Pseudomonadota</taxon>
        <taxon>Alphaproteobacteria</taxon>
        <taxon>Hyphomicrobiales</taxon>
        <taxon>Devosiaceae</taxon>
        <taxon>Devosia</taxon>
    </lineage>
</organism>
<dbReference type="PROSITE" id="PS50931">
    <property type="entry name" value="HTH_LYSR"/>
    <property type="match status" value="1"/>
</dbReference>
<evidence type="ECO:0000313" key="6">
    <source>
        <dbReference type="EMBL" id="VDS03100.1"/>
    </source>
</evidence>
<dbReference type="OrthoDB" id="7492271at2"/>
<evidence type="ECO:0000256" key="2">
    <source>
        <dbReference type="ARBA" id="ARBA00023015"/>
    </source>
</evidence>
<evidence type="ECO:0000256" key="3">
    <source>
        <dbReference type="ARBA" id="ARBA00023125"/>
    </source>
</evidence>
<keyword evidence="7" id="KW-1185">Reference proteome</keyword>
<dbReference type="FunFam" id="1.10.10.10:FF:000001">
    <property type="entry name" value="LysR family transcriptional regulator"/>
    <property type="match status" value="1"/>
</dbReference>
<dbReference type="GO" id="GO:0019619">
    <property type="term" value="P:3,4-dihydroxybenzoate catabolic process"/>
    <property type="evidence" value="ECO:0007669"/>
    <property type="project" value="InterPro"/>
</dbReference>
<dbReference type="Proteomes" id="UP000268844">
    <property type="component" value="Unassembled WGS sequence"/>
</dbReference>
<gene>
    <name evidence="6" type="primary">gbpR_1</name>
    <name evidence="6" type="ORF">DEVEQU_00220</name>
</gene>
<dbReference type="InterPro" id="IPR050950">
    <property type="entry name" value="HTH-type_LysR_regulators"/>
</dbReference>
<dbReference type="InterPro" id="IPR036388">
    <property type="entry name" value="WH-like_DNA-bd_sf"/>
</dbReference>
<evidence type="ECO:0000313" key="7">
    <source>
        <dbReference type="Proteomes" id="UP000268844"/>
    </source>
</evidence>
<evidence type="ECO:0000259" key="5">
    <source>
        <dbReference type="PROSITE" id="PS50931"/>
    </source>
</evidence>
<proteinExistence type="inferred from homology"/>
<dbReference type="GO" id="GO:0003700">
    <property type="term" value="F:DNA-binding transcription factor activity"/>
    <property type="evidence" value="ECO:0007669"/>
    <property type="project" value="InterPro"/>
</dbReference>
<reference evidence="6 7" key="1">
    <citation type="submission" date="2018-12" db="EMBL/GenBank/DDBJ databases">
        <authorList>
            <person name="Criscuolo A."/>
        </authorList>
    </citation>
    <scope>NUCLEOTIDE SEQUENCE [LARGE SCALE GENOMIC DNA]</scope>
    <source>
        <strain evidence="6">ACIP1116281</strain>
    </source>
</reference>
<comment type="similarity">
    <text evidence="1">Belongs to the LysR transcriptional regulatory family.</text>
</comment>
<accession>A0A447I6E0</accession>
<dbReference type="Pfam" id="PF00126">
    <property type="entry name" value="HTH_1"/>
    <property type="match status" value="1"/>
</dbReference>
<dbReference type="Gene3D" id="3.40.190.10">
    <property type="entry name" value="Periplasmic binding protein-like II"/>
    <property type="match status" value="2"/>
</dbReference>
<evidence type="ECO:0000256" key="4">
    <source>
        <dbReference type="ARBA" id="ARBA00023163"/>
    </source>
</evidence>
<dbReference type="GO" id="GO:0045893">
    <property type="term" value="P:positive regulation of DNA-templated transcription"/>
    <property type="evidence" value="ECO:0007669"/>
    <property type="project" value="InterPro"/>
</dbReference>